<protein>
    <submittedName>
        <fullName evidence="2">Putative amidohydrolase</fullName>
    </submittedName>
</protein>
<dbReference type="PANTHER" id="PTHR23088:SF50">
    <property type="entry name" value="HYDROLASE YHCX"/>
    <property type="match status" value="1"/>
</dbReference>
<feature type="domain" description="CN hydrolase" evidence="1">
    <location>
        <begin position="3"/>
        <end position="250"/>
    </location>
</feature>
<dbReference type="Proteomes" id="UP000585272">
    <property type="component" value="Unassembled WGS sequence"/>
</dbReference>
<gene>
    <name evidence="2" type="ORF">BDZ31_004783</name>
</gene>
<dbReference type="InterPro" id="IPR036526">
    <property type="entry name" value="C-N_Hydrolase_sf"/>
</dbReference>
<dbReference type="Pfam" id="PF00795">
    <property type="entry name" value="CN_hydrolase"/>
    <property type="match status" value="1"/>
</dbReference>
<dbReference type="PANTHER" id="PTHR23088">
    <property type="entry name" value="NITRILASE-RELATED"/>
    <property type="match status" value="1"/>
</dbReference>
<keyword evidence="2" id="KW-0378">Hydrolase</keyword>
<dbReference type="AlphaFoldDB" id="A0A840IJG1"/>
<comment type="caution">
    <text evidence="2">The sequence shown here is derived from an EMBL/GenBank/DDBJ whole genome shotgun (WGS) entry which is preliminary data.</text>
</comment>
<reference evidence="2 3" key="1">
    <citation type="submission" date="2020-08" db="EMBL/GenBank/DDBJ databases">
        <title>Genomic Encyclopedia of Archaeal and Bacterial Type Strains, Phase II (KMG-II): from individual species to whole genera.</title>
        <authorList>
            <person name="Goeker M."/>
        </authorList>
    </citation>
    <scope>NUCLEOTIDE SEQUENCE [LARGE SCALE GENOMIC DNA]</scope>
    <source>
        <strain evidence="2 3">DSM 23288</strain>
    </source>
</reference>
<keyword evidence="3" id="KW-1185">Reference proteome</keyword>
<dbReference type="SUPFAM" id="SSF56317">
    <property type="entry name" value="Carbon-nitrogen hydrolase"/>
    <property type="match status" value="1"/>
</dbReference>
<sequence length="292" mass="31006">MRPTVAACDFAVRRPTSFDDFAADVRAALDRAGEADLIVLPELLSFGLAALGDPADPLALADRADDLRARFEQEARRRATHLLAGSQLCRRDDGAVENVAHVYGPDGLIATHAKTHLFSEEARMGIAEGDDLCVLRLPFADVGVAICYEAEIPEVVTALVDAGADVIACPSFTITEAGFWRVRHCLAARCVENQVFAVHCGVSGAPFDGFPGGWARASVLGPCDAPWPDDGVIAQAEPNAGGVARATLEIDALAVNRREGAVRTHADRRRRAPLYDAWRAASPAPATTTAEA</sequence>
<proteinExistence type="predicted"/>
<dbReference type="PROSITE" id="PS50263">
    <property type="entry name" value="CN_HYDROLASE"/>
    <property type="match status" value="1"/>
</dbReference>
<evidence type="ECO:0000259" key="1">
    <source>
        <dbReference type="PROSITE" id="PS50263"/>
    </source>
</evidence>
<accession>A0A840IJG1</accession>
<dbReference type="GO" id="GO:0016787">
    <property type="term" value="F:hydrolase activity"/>
    <property type="evidence" value="ECO:0007669"/>
    <property type="project" value="UniProtKB-KW"/>
</dbReference>
<dbReference type="InterPro" id="IPR003010">
    <property type="entry name" value="C-N_Hydrolase"/>
</dbReference>
<name>A0A840IJG1_9ACTN</name>
<dbReference type="EMBL" id="JACHNU010000011">
    <property type="protein sequence ID" value="MBB4665162.1"/>
    <property type="molecule type" value="Genomic_DNA"/>
</dbReference>
<organism evidence="2 3">
    <name type="scientific">Conexibacter arvalis</name>
    <dbReference type="NCBI Taxonomy" id="912552"/>
    <lineage>
        <taxon>Bacteria</taxon>
        <taxon>Bacillati</taxon>
        <taxon>Actinomycetota</taxon>
        <taxon>Thermoleophilia</taxon>
        <taxon>Solirubrobacterales</taxon>
        <taxon>Conexibacteraceae</taxon>
        <taxon>Conexibacter</taxon>
    </lineage>
</organism>
<dbReference type="Gene3D" id="3.60.110.10">
    <property type="entry name" value="Carbon-nitrogen hydrolase"/>
    <property type="match status" value="1"/>
</dbReference>
<dbReference type="RefSeq" id="WP_183345843.1">
    <property type="nucleotide sequence ID" value="NZ_JACHNU010000011.1"/>
</dbReference>
<evidence type="ECO:0000313" key="2">
    <source>
        <dbReference type="EMBL" id="MBB4665162.1"/>
    </source>
</evidence>
<evidence type="ECO:0000313" key="3">
    <source>
        <dbReference type="Proteomes" id="UP000585272"/>
    </source>
</evidence>